<evidence type="ECO:0000313" key="2">
    <source>
        <dbReference type="EMBL" id="OPC79576.1"/>
    </source>
</evidence>
<evidence type="ECO:0000256" key="1">
    <source>
        <dbReference type="SAM" id="MobiDB-lite"/>
    </source>
</evidence>
<comment type="caution">
    <text evidence="2">The sequence shown here is derived from an EMBL/GenBank/DDBJ whole genome shotgun (WGS) entry which is preliminary data.</text>
</comment>
<accession>A0A1T3NS01</accession>
<dbReference type="EMBL" id="MWQN01000001">
    <property type="protein sequence ID" value="OPC79576.1"/>
    <property type="molecule type" value="Genomic_DNA"/>
</dbReference>
<protein>
    <submittedName>
        <fullName evidence="2">Uncharacterized protein</fullName>
    </submittedName>
</protein>
<proteinExistence type="predicted"/>
<dbReference type="STRING" id="159449.B4N89_00205"/>
<feature type="region of interest" description="Disordered" evidence="1">
    <location>
        <begin position="18"/>
        <end position="40"/>
    </location>
</feature>
<evidence type="ECO:0000313" key="3">
    <source>
        <dbReference type="Proteomes" id="UP000190037"/>
    </source>
</evidence>
<reference evidence="2 3" key="1">
    <citation type="submission" date="2017-03" db="EMBL/GenBank/DDBJ databases">
        <title>Draft genome sequence of Streptomyces scabrisporus NF3, endophyte isolated from Amphipterygium adstringens.</title>
        <authorList>
            <person name="Vazquez M."/>
            <person name="Ceapa C.D."/>
            <person name="Rodriguez Luna D."/>
            <person name="Sanchez Esquivel S."/>
        </authorList>
    </citation>
    <scope>NUCLEOTIDE SEQUENCE [LARGE SCALE GENOMIC DNA]</scope>
    <source>
        <strain evidence="2 3">NF3</strain>
    </source>
</reference>
<dbReference type="Proteomes" id="UP000190037">
    <property type="component" value="Unassembled WGS sequence"/>
</dbReference>
<gene>
    <name evidence="2" type="ORF">B4N89_00205</name>
</gene>
<organism evidence="2 3">
    <name type="scientific">Embleya scabrispora</name>
    <dbReference type="NCBI Taxonomy" id="159449"/>
    <lineage>
        <taxon>Bacteria</taxon>
        <taxon>Bacillati</taxon>
        <taxon>Actinomycetota</taxon>
        <taxon>Actinomycetes</taxon>
        <taxon>Kitasatosporales</taxon>
        <taxon>Streptomycetaceae</taxon>
        <taxon>Embleya</taxon>
    </lineage>
</organism>
<keyword evidence="3" id="KW-1185">Reference proteome</keyword>
<name>A0A1T3NS01_9ACTN</name>
<dbReference type="AlphaFoldDB" id="A0A1T3NS01"/>
<feature type="compositionally biased region" description="Low complexity" evidence="1">
    <location>
        <begin position="29"/>
        <end position="40"/>
    </location>
</feature>
<sequence>MAYAIERYEHEHLEEVLADRPPHPPVPAAPAGAGEWEGPPTRVPDDAPVAGACTGLTAVSGIGAAGWDEWSYAPAVGVGPFRFGMTVGEVLEAAAGIPGRTSVGDCAPSHAIFSRTWRIEVRRHEPAASPLAVTAYVSRAVGLFCLAVDAVHGPRVSFDGLALVGRDRAGLERDVIAYVKARGVDLCYSVTGYAGPDVSGLVMCEQPIGSVMRSRPLFMVTRDGANTEWDSLPAEEYPGNGPCTN</sequence>